<dbReference type="PROSITE" id="PS00606">
    <property type="entry name" value="KS3_1"/>
    <property type="match status" value="1"/>
</dbReference>
<dbReference type="InterPro" id="IPR016039">
    <property type="entry name" value="Thiolase-like"/>
</dbReference>
<keyword evidence="8" id="KW-0443">Lipid metabolism</keyword>
<dbReference type="NCBIfam" id="TIGR03150">
    <property type="entry name" value="fabF"/>
    <property type="match status" value="1"/>
</dbReference>
<comment type="pathway">
    <text evidence="1 11">Lipid metabolism; fatty acid biosynthesis.</text>
</comment>
<evidence type="ECO:0000256" key="2">
    <source>
        <dbReference type="ARBA" id="ARBA00008467"/>
    </source>
</evidence>
<accession>A0A1D8K7Q7</accession>
<evidence type="ECO:0000259" key="14">
    <source>
        <dbReference type="PROSITE" id="PS52004"/>
    </source>
</evidence>
<dbReference type="NCBIfam" id="NF005589">
    <property type="entry name" value="PRK07314.1"/>
    <property type="match status" value="1"/>
</dbReference>
<dbReference type="Gene3D" id="3.40.47.10">
    <property type="match status" value="1"/>
</dbReference>
<dbReference type="InterPro" id="IPR017568">
    <property type="entry name" value="3-oxoacyl-ACP_synth-2"/>
</dbReference>
<dbReference type="PROSITE" id="PS52004">
    <property type="entry name" value="KS3_2"/>
    <property type="match status" value="1"/>
</dbReference>
<evidence type="ECO:0000313" key="15">
    <source>
        <dbReference type="EMBL" id="AOV16960.1"/>
    </source>
</evidence>
<dbReference type="CDD" id="cd00834">
    <property type="entry name" value="KAS_I_II"/>
    <property type="match status" value="1"/>
</dbReference>
<dbReference type="InterPro" id="IPR018201">
    <property type="entry name" value="Ketoacyl_synth_AS"/>
</dbReference>
<dbReference type="UniPathway" id="UPA00094"/>
<dbReference type="FunFam" id="3.40.47.10:FF:000009">
    <property type="entry name" value="3-oxoacyl-[acyl-carrier-protein] synthase 2"/>
    <property type="match status" value="1"/>
</dbReference>
<keyword evidence="16" id="KW-1185">Reference proteome</keyword>
<evidence type="ECO:0000256" key="4">
    <source>
        <dbReference type="ARBA" id="ARBA00014657"/>
    </source>
</evidence>
<evidence type="ECO:0000256" key="11">
    <source>
        <dbReference type="PIRNR" id="PIRNR000447"/>
    </source>
</evidence>
<dbReference type="Pfam" id="PF02801">
    <property type="entry name" value="Ketoacyl-synt_C"/>
    <property type="match status" value="1"/>
</dbReference>
<gene>
    <name evidence="15" type="ORF">BJI67_07675</name>
</gene>
<organism evidence="15 16">
    <name type="scientific">Acidihalobacter aeolianus</name>
    <dbReference type="NCBI Taxonomy" id="2792603"/>
    <lineage>
        <taxon>Bacteria</taxon>
        <taxon>Pseudomonadati</taxon>
        <taxon>Pseudomonadota</taxon>
        <taxon>Gammaproteobacteria</taxon>
        <taxon>Chromatiales</taxon>
        <taxon>Ectothiorhodospiraceae</taxon>
        <taxon>Acidihalobacter</taxon>
    </lineage>
</organism>
<comment type="catalytic activity">
    <reaction evidence="11">
        <text>(9Z)-hexadecenoyl-[ACP] + malonyl-[ACP] + H(+) = 3-oxo-(11Z)-octadecenoyl-[ACP] + holo-[ACP] + CO2</text>
        <dbReference type="Rhea" id="RHEA:55040"/>
        <dbReference type="Rhea" id="RHEA-COMP:9623"/>
        <dbReference type="Rhea" id="RHEA-COMP:9685"/>
        <dbReference type="Rhea" id="RHEA-COMP:10800"/>
        <dbReference type="Rhea" id="RHEA-COMP:14074"/>
        <dbReference type="ChEBI" id="CHEBI:15378"/>
        <dbReference type="ChEBI" id="CHEBI:16526"/>
        <dbReference type="ChEBI" id="CHEBI:64479"/>
        <dbReference type="ChEBI" id="CHEBI:78449"/>
        <dbReference type="ChEBI" id="CHEBI:83989"/>
        <dbReference type="ChEBI" id="CHEBI:138538"/>
        <dbReference type="EC" id="2.3.1.179"/>
    </reaction>
</comment>
<dbReference type="PANTHER" id="PTHR11712:SF336">
    <property type="entry name" value="3-OXOACYL-[ACYL-CARRIER-PROTEIN] SYNTHASE, MITOCHONDRIAL"/>
    <property type="match status" value="1"/>
</dbReference>
<dbReference type="Pfam" id="PF00109">
    <property type="entry name" value="ketoacyl-synt"/>
    <property type="match status" value="1"/>
</dbReference>
<dbReference type="PANTHER" id="PTHR11712">
    <property type="entry name" value="POLYKETIDE SYNTHASE-RELATED"/>
    <property type="match status" value="1"/>
</dbReference>
<dbReference type="SUPFAM" id="SSF53901">
    <property type="entry name" value="Thiolase-like"/>
    <property type="match status" value="2"/>
</dbReference>
<keyword evidence="5 11" id="KW-0444">Lipid biosynthesis</keyword>
<dbReference type="InterPro" id="IPR000794">
    <property type="entry name" value="Beta-ketoacyl_synthase"/>
</dbReference>
<evidence type="ECO:0000256" key="9">
    <source>
        <dbReference type="ARBA" id="ARBA00023160"/>
    </source>
</evidence>
<dbReference type="InterPro" id="IPR014030">
    <property type="entry name" value="Ketoacyl_synth_N"/>
</dbReference>
<sequence length="412" mass="43380">MSKRRVVVTGLGIVSPVGSTVDTAWENVLAGRSGITHIDHFDPEESPVKISGYVRDFDPGEYIPPKDQKKMDIFVHYGIGAAIQALRDAGIEPHDERIPAERIGVAIGSGIGGLPGIEKGHIAMMNGGARKVSPFFIPSSLINMVSGNLSIMYGFRGPNIAIVTACTTGTHNIGDAARMIAYGDADVMIAGGAEMASTPLCIAGFAAARALSTRNDDPAGASRPWDRDRDGFVIGAGAGVLVLESYEHAQARGAHIYCELAGYGLNADAYHMTQPSGEGATRCMLLALRDAGVNPDEVDYINAHGTSTPAGDRAESDAIKRAFGDHAYQLAVSSTKSMTGHLLGAAGGVEAVFSILALRDQVLPPTVNLENPDEGCDLDYVPNTARERDMSYALSNSFGFGGTNGSLLFRKI</sequence>
<evidence type="ECO:0000256" key="10">
    <source>
        <dbReference type="ARBA" id="ARBA00023315"/>
    </source>
</evidence>
<keyword evidence="10 11" id="KW-0012">Acyltransferase</keyword>
<dbReference type="GO" id="GO:0006633">
    <property type="term" value="P:fatty acid biosynthetic process"/>
    <property type="evidence" value="ECO:0007669"/>
    <property type="project" value="UniProtKB-UniRule"/>
</dbReference>
<protein>
    <recommendedName>
        <fullName evidence="4 11">3-oxoacyl-[acyl-carrier-protein] synthase 2</fullName>
        <ecNumber evidence="3 11">2.3.1.179</ecNumber>
    </recommendedName>
</protein>
<evidence type="ECO:0000256" key="13">
    <source>
        <dbReference type="RuleBase" id="RU003694"/>
    </source>
</evidence>
<comment type="catalytic activity">
    <reaction evidence="11">
        <text>a fatty acyl-[ACP] + malonyl-[ACP] + H(+) = a 3-oxoacyl-[ACP] + holo-[ACP] + CO2</text>
        <dbReference type="Rhea" id="RHEA:22836"/>
        <dbReference type="Rhea" id="RHEA-COMP:9623"/>
        <dbReference type="Rhea" id="RHEA-COMP:9685"/>
        <dbReference type="Rhea" id="RHEA-COMP:9916"/>
        <dbReference type="Rhea" id="RHEA-COMP:14125"/>
        <dbReference type="ChEBI" id="CHEBI:15378"/>
        <dbReference type="ChEBI" id="CHEBI:16526"/>
        <dbReference type="ChEBI" id="CHEBI:64479"/>
        <dbReference type="ChEBI" id="CHEBI:78449"/>
        <dbReference type="ChEBI" id="CHEBI:78776"/>
        <dbReference type="ChEBI" id="CHEBI:138651"/>
    </reaction>
</comment>
<dbReference type="GO" id="GO:0005829">
    <property type="term" value="C:cytosol"/>
    <property type="evidence" value="ECO:0007669"/>
    <property type="project" value="TreeGrafter"/>
</dbReference>
<reference evidence="15 16" key="1">
    <citation type="submission" date="2016-09" db="EMBL/GenBank/DDBJ databases">
        <title>Acidihalobacter prosperus V6 (DSM14174).</title>
        <authorList>
            <person name="Khaleque H.N."/>
            <person name="Ramsay J.P."/>
            <person name="Murphy R.J.T."/>
            <person name="Kaksonen A.H."/>
            <person name="Boxall N.J."/>
            <person name="Watkin E.L.J."/>
        </authorList>
    </citation>
    <scope>NUCLEOTIDE SEQUENCE [LARGE SCALE GENOMIC DNA]</scope>
    <source>
        <strain evidence="15 16">V6</strain>
    </source>
</reference>
<dbReference type="PIRSF" id="PIRSF000447">
    <property type="entry name" value="KAS_II"/>
    <property type="match status" value="1"/>
</dbReference>
<dbReference type="SMART" id="SM00825">
    <property type="entry name" value="PKS_KS"/>
    <property type="match status" value="1"/>
</dbReference>
<dbReference type="EC" id="2.3.1.179" evidence="3 11"/>
<dbReference type="NCBIfam" id="NF004970">
    <property type="entry name" value="PRK06333.1"/>
    <property type="match status" value="1"/>
</dbReference>
<evidence type="ECO:0000256" key="7">
    <source>
        <dbReference type="ARBA" id="ARBA00022832"/>
    </source>
</evidence>
<dbReference type="Proteomes" id="UP000095342">
    <property type="component" value="Chromosome"/>
</dbReference>
<dbReference type="GO" id="GO:0004315">
    <property type="term" value="F:3-oxoacyl-[acyl-carrier-protein] synthase activity"/>
    <property type="evidence" value="ECO:0007669"/>
    <property type="project" value="UniProtKB-UniRule"/>
</dbReference>
<dbReference type="AlphaFoldDB" id="A0A1D8K7Q7"/>
<keyword evidence="9 11" id="KW-0275">Fatty acid biosynthesis</keyword>
<dbReference type="InterPro" id="IPR014031">
    <property type="entry name" value="Ketoacyl_synth_C"/>
</dbReference>
<comment type="function">
    <text evidence="11">Involved in the type II fatty acid elongation cycle. Catalyzes the elongation of a wide range of acyl-ACP by the addition of two carbons from malonyl-ACP to an acyl acceptor. Can efficiently catalyze the conversion of palmitoleoyl-ACP (cis-hexadec-9-enoyl-ACP) to cis-vaccenoyl-ACP (cis-octadec-11-enoyl-ACP), an essential step in the thermal regulation of fatty acid composition.</text>
</comment>
<feature type="domain" description="Ketosynthase family 3 (KS3)" evidence="14">
    <location>
        <begin position="3"/>
        <end position="411"/>
    </location>
</feature>
<keyword evidence="7" id="KW-0276">Fatty acid metabolism</keyword>
<name>A0A1D8K7Q7_9GAMM</name>
<feature type="active site" description="For beta-ketoacyl synthase activity" evidence="12">
    <location>
        <position position="166"/>
    </location>
</feature>
<evidence type="ECO:0000313" key="16">
    <source>
        <dbReference type="Proteomes" id="UP000095342"/>
    </source>
</evidence>
<evidence type="ECO:0000256" key="8">
    <source>
        <dbReference type="ARBA" id="ARBA00023098"/>
    </source>
</evidence>
<evidence type="ECO:0000256" key="1">
    <source>
        <dbReference type="ARBA" id="ARBA00005194"/>
    </source>
</evidence>
<dbReference type="KEGG" id="aaeo:BJI67_07675"/>
<evidence type="ECO:0000256" key="3">
    <source>
        <dbReference type="ARBA" id="ARBA00012356"/>
    </source>
</evidence>
<evidence type="ECO:0000256" key="5">
    <source>
        <dbReference type="ARBA" id="ARBA00022516"/>
    </source>
</evidence>
<comment type="similarity">
    <text evidence="2 11 13">Belongs to the thiolase-like superfamily. Beta-ketoacyl-ACP synthases family.</text>
</comment>
<evidence type="ECO:0000256" key="6">
    <source>
        <dbReference type="ARBA" id="ARBA00022679"/>
    </source>
</evidence>
<proteinExistence type="inferred from homology"/>
<dbReference type="EMBL" id="CP017448">
    <property type="protein sequence ID" value="AOV16960.1"/>
    <property type="molecule type" value="Genomic_DNA"/>
</dbReference>
<keyword evidence="6 11" id="KW-0808">Transferase</keyword>
<dbReference type="RefSeq" id="WP_070072540.1">
    <property type="nucleotide sequence ID" value="NZ_CP017448.1"/>
</dbReference>
<dbReference type="InterPro" id="IPR020841">
    <property type="entry name" value="PKS_Beta-ketoAc_synthase_dom"/>
</dbReference>
<evidence type="ECO:0000256" key="12">
    <source>
        <dbReference type="PIRSR" id="PIRSR000447-1"/>
    </source>
</evidence>